<organism evidence="2 3">
    <name type="scientific">Diabrotica balteata</name>
    <name type="common">Banded cucumber beetle</name>
    <dbReference type="NCBI Taxonomy" id="107213"/>
    <lineage>
        <taxon>Eukaryota</taxon>
        <taxon>Metazoa</taxon>
        <taxon>Ecdysozoa</taxon>
        <taxon>Arthropoda</taxon>
        <taxon>Hexapoda</taxon>
        <taxon>Insecta</taxon>
        <taxon>Pterygota</taxon>
        <taxon>Neoptera</taxon>
        <taxon>Endopterygota</taxon>
        <taxon>Coleoptera</taxon>
        <taxon>Polyphaga</taxon>
        <taxon>Cucujiformia</taxon>
        <taxon>Chrysomeloidea</taxon>
        <taxon>Chrysomelidae</taxon>
        <taxon>Galerucinae</taxon>
        <taxon>Diabroticina</taxon>
        <taxon>Diabroticites</taxon>
        <taxon>Diabrotica</taxon>
    </lineage>
</organism>
<dbReference type="PANTHER" id="PTHR10773:SF19">
    <property type="match status" value="1"/>
</dbReference>
<accession>A0A9N9T5N9</accession>
<evidence type="ECO:0000313" key="2">
    <source>
        <dbReference type="EMBL" id="CAG9836185.1"/>
    </source>
</evidence>
<keyword evidence="3" id="KW-1185">Reference proteome</keyword>
<protein>
    <submittedName>
        <fullName evidence="2">Uncharacterized protein</fullName>
    </submittedName>
</protein>
<evidence type="ECO:0000313" key="3">
    <source>
        <dbReference type="Proteomes" id="UP001153709"/>
    </source>
</evidence>
<sequence>MQSILCPSDYQVTTPDSTLGDVSSDDDVMDRTWIPNSVQDAGQLSSSSDDSTYARNTVTSSVTAETLGNVRVKRKCGIGIMQRKLRKERSEKIGKGEEYTNQSGKKILRSTFTDYRSLQTRDMQRLHLSHHILLSKPVRVKIENAIQKRDISVQYGIEIDGRRENVCQQCFRIVGIRIIGRDEKGRHEPKIKHSTAAVAYVHIHITSFPAYESHYSRSHTTKQYLETGLNLQKMLYKKNRLHEEHVSQQQKAKVHYECKSLDKQHAKSLNNTTVVAVCDLQQCLATPFLNTRVAFFKRKLWT</sequence>
<dbReference type="OrthoDB" id="434783at2759"/>
<feature type="region of interest" description="Disordered" evidence="1">
    <location>
        <begin position="36"/>
        <end position="55"/>
    </location>
</feature>
<dbReference type="EMBL" id="OU898281">
    <property type="protein sequence ID" value="CAG9836185.1"/>
    <property type="molecule type" value="Genomic_DNA"/>
</dbReference>
<dbReference type="AlphaFoldDB" id="A0A9N9T5N9"/>
<dbReference type="Proteomes" id="UP001153709">
    <property type="component" value="Chromosome 6"/>
</dbReference>
<evidence type="ECO:0000256" key="1">
    <source>
        <dbReference type="SAM" id="MobiDB-lite"/>
    </source>
</evidence>
<proteinExistence type="predicted"/>
<reference evidence="2" key="1">
    <citation type="submission" date="2022-01" db="EMBL/GenBank/DDBJ databases">
        <authorList>
            <person name="King R."/>
        </authorList>
    </citation>
    <scope>NUCLEOTIDE SEQUENCE</scope>
</reference>
<name>A0A9N9T5N9_DIABA</name>
<dbReference type="PANTHER" id="PTHR10773">
    <property type="entry name" value="DNA-DIRECTED RNA POLYMERASES I, II, AND III SUBUNIT RPABC2"/>
    <property type="match status" value="1"/>
</dbReference>
<gene>
    <name evidence="2" type="ORF">DIABBA_LOCUS9295</name>
</gene>